<feature type="compositionally biased region" description="Acidic residues" evidence="3">
    <location>
        <begin position="58"/>
        <end position="67"/>
    </location>
</feature>
<dbReference type="AlphaFoldDB" id="A0A165DS57"/>
<dbReference type="OrthoDB" id="433924at2759"/>
<proteinExistence type="predicted"/>
<evidence type="ECO:0000259" key="4">
    <source>
        <dbReference type="PROSITE" id="PS50013"/>
    </source>
</evidence>
<evidence type="ECO:0000256" key="3">
    <source>
        <dbReference type="SAM" id="MobiDB-lite"/>
    </source>
</evidence>
<evidence type="ECO:0000256" key="2">
    <source>
        <dbReference type="ARBA" id="ARBA00023242"/>
    </source>
</evidence>
<dbReference type="Gene3D" id="2.40.50.40">
    <property type="match status" value="1"/>
</dbReference>
<accession>A0A165DS57</accession>
<dbReference type="EMBL" id="KV424037">
    <property type="protein sequence ID" value="KZT53432.1"/>
    <property type="molecule type" value="Genomic_DNA"/>
</dbReference>
<dbReference type="SMART" id="SM00298">
    <property type="entry name" value="CHROMO"/>
    <property type="match status" value="1"/>
</dbReference>
<dbReference type="GO" id="GO:0005634">
    <property type="term" value="C:nucleus"/>
    <property type="evidence" value="ECO:0007669"/>
    <property type="project" value="UniProtKB-SubCell"/>
</dbReference>
<feature type="region of interest" description="Disordered" evidence="3">
    <location>
        <begin position="42"/>
        <end position="68"/>
    </location>
</feature>
<evidence type="ECO:0000313" key="6">
    <source>
        <dbReference type="Proteomes" id="UP000076842"/>
    </source>
</evidence>
<feature type="domain" description="Chromo" evidence="4">
    <location>
        <begin position="55"/>
        <end position="106"/>
    </location>
</feature>
<dbReference type="InterPro" id="IPR023779">
    <property type="entry name" value="Chromodomain_CS"/>
</dbReference>
<dbReference type="PROSITE" id="PS50013">
    <property type="entry name" value="CHROMO_2"/>
    <property type="match status" value="1"/>
</dbReference>
<dbReference type="InterPro" id="IPR016197">
    <property type="entry name" value="Chromo-like_dom_sf"/>
</dbReference>
<name>A0A165DS57_9BASI</name>
<dbReference type="CDD" id="cd00024">
    <property type="entry name" value="CD_CSD"/>
    <property type="match status" value="1"/>
</dbReference>
<comment type="subcellular location">
    <subcellularLocation>
        <location evidence="1">Nucleus</location>
    </subcellularLocation>
</comment>
<dbReference type="InterPro" id="IPR000953">
    <property type="entry name" value="Chromo/chromo_shadow_dom"/>
</dbReference>
<gene>
    <name evidence="5" type="ORF">CALCODRAFT_511418</name>
</gene>
<protein>
    <recommendedName>
        <fullName evidence="4">Chromo domain-containing protein</fullName>
    </recommendedName>
</protein>
<evidence type="ECO:0000313" key="5">
    <source>
        <dbReference type="EMBL" id="KZT53432.1"/>
    </source>
</evidence>
<dbReference type="PROSITE" id="PS00598">
    <property type="entry name" value="CHROMO_1"/>
    <property type="match status" value="1"/>
</dbReference>
<sequence>MTAFCFQARIFMAKMESLVSAIAFLFSATIILAMARQQEGQTTAPAVDNSELDRTEVESQEEGEDEGYGGGFLYLVRWEGYEASNDTWEPEENVESAPTAITKFWKGNPRLMHKYTCYRGWKATNKQNRSRCYSDQGGKVCCSSRWEGKCRKRKRDTDDEVEELQPMTKYLKQLNWEGLVEKVSDVRHGSGKGNKTLVVHLELAQMLAFYESKIRFAEVDE</sequence>
<reference evidence="5 6" key="1">
    <citation type="journal article" date="2016" name="Mol. Biol. Evol.">
        <title>Comparative Genomics of Early-Diverging Mushroom-Forming Fungi Provides Insights into the Origins of Lignocellulose Decay Capabilities.</title>
        <authorList>
            <person name="Nagy L.G."/>
            <person name="Riley R."/>
            <person name="Tritt A."/>
            <person name="Adam C."/>
            <person name="Daum C."/>
            <person name="Floudas D."/>
            <person name="Sun H."/>
            <person name="Yadav J.S."/>
            <person name="Pangilinan J."/>
            <person name="Larsson K.H."/>
            <person name="Matsuura K."/>
            <person name="Barry K."/>
            <person name="Labutti K."/>
            <person name="Kuo R."/>
            <person name="Ohm R.A."/>
            <person name="Bhattacharya S.S."/>
            <person name="Shirouzu T."/>
            <person name="Yoshinaga Y."/>
            <person name="Martin F.M."/>
            <person name="Grigoriev I.V."/>
            <person name="Hibbett D.S."/>
        </authorList>
    </citation>
    <scope>NUCLEOTIDE SEQUENCE [LARGE SCALE GENOMIC DNA]</scope>
    <source>
        <strain evidence="5 6">HHB12733</strain>
    </source>
</reference>
<dbReference type="SUPFAM" id="SSF54160">
    <property type="entry name" value="Chromo domain-like"/>
    <property type="match status" value="1"/>
</dbReference>
<dbReference type="Proteomes" id="UP000076842">
    <property type="component" value="Unassembled WGS sequence"/>
</dbReference>
<dbReference type="InParanoid" id="A0A165DS57"/>
<dbReference type="Pfam" id="PF00385">
    <property type="entry name" value="Chromo"/>
    <property type="match status" value="1"/>
</dbReference>
<keyword evidence="2" id="KW-0539">Nucleus</keyword>
<keyword evidence="6" id="KW-1185">Reference proteome</keyword>
<dbReference type="FunCoup" id="A0A165DS57">
    <property type="interactions" value="7"/>
</dbReference>
<dbReference type="GO" id="GO:0006338">
    <property type="term" value="P:chromatin remodeling"/>
    <property type="evidence" value="ECO:0007669"/>
    <property type="project" value="UniProtKB-ARBA"/>
</dbReference>
<organism evidence="5 6">
    <name type="scientific">Calocera cornea HHB12733</name>
    <dbReference type="NCBI Taxonomy" id="1353952"/>
    <lineage>
        <taxon>Eukaryota</taxon>
        <taxon>Fungi</taxon>
        <taxon>Dikarya</taxon>
        <taxon>Basidiomycota</taxon>
        <taxon>Agaricomycotina</taxon>
        <taxon>Dacrymycetes</taxon>
        <taxon>Dacrymycetales</taxon>
        <taxon>Dacrymycetaceae</taxon>
        <taxon>Calocera</taxon>
    </lineage>
</organism>
<dbReference type="STRING" id="1353952.A0A165DS57"/>
<dbReference type="InterPro" id="IPR023780">
    <property type="entry name" value="Chromo_domain"/>
</dbReference>
<evidence type="ECO:0000256" key="1">
    <source>
        <dbReference type="ARBA" id="ARBA00004123"/>
    </source>
</evidence>